<organism evidence="1">
    <name type="scientific">Borely moumouvirus</name>
    <dbReference type="NCBI Taxonomy" id="2712067"/>
    <lineage>
        <taxon>Viruses</taxon>
        <taxon>Varidnaviria</taxon>
        <taxon>Bamfordvirae</taxon>
        <taxon>Nucleocytoviricota</taxon>
        <taxon>Megaviricetes</taxon>
        <taxon>Imitervirales</taxon>
        <taxon>Mimiviridae</taxon>
        <taxon>Megamimivirinae</taxon>
        <taxon>Moumouvirus</taxon>
    </lineage>
</organism>
<name>A0A6G6AAK8_9VIRU</name>
<accession>A0A6G6AAK8</accession>
<sequence length="141" mass="17193">MSQFDAKSFLRNYKPKTIDFTPYLSLNKLRNYKRVTKKNIENLEPYKTYVKYIHVNDIESNTNYRKHVHCGGILIKGGFYVLNKFYESNDKNNWTHLMLKFIPYKTLKETKNGIKLVEEYETHTYFIKISNYHLFYKRFHK</sequence>
<reference evidence="1" key="1">
    <citation type="submission" date="2019-07" db="EMBL/GenBank/DDBJ databases">
        <title>The discovery of a new lineage B mimivirus raises questions about particles surface fibrils.</title>
        <authorList>
            <person name="Silva L.K.S."/>
            <person name="Rodrigues R.A.L."/>
            <person name="Andrade A.C.S.P."/>
            <person name="Hikida H."/>
            <person name="Andreani J."/>
            <person name="Levasseur A."/>
            <person name="La Scola B."/>
            <person name="Abrahao J.S."/>
        </authorList>
    </citation>
    <scope>NUCLEOTIDE SEQUENCE</scope>
    <source>
        <strain evidence="1">B60</strain>
    </source>
</reference>
<protein>
    <submittedName>
        <fullName evidence="1">Uncharacterized protein</fullName>
    </submittedName>
</protein>
<evidence type="ECO:0000313" key="1">
    <source>
        <dbReference type="EMBL" id="QID05872.1"/>
    </source>
</evidence>
<dbReference type="EMBL" id="MN175499">
    <property type="protein sequence ID" value="QID05872.1"/>
    <property type="molecule type" value="Genomic_DNA"/>
</dbReference>
<proteinExistence type="predicted"/>